<dbReference type="GO" id="GO:0000445">
    <property type="term" value="C:THO complex part of transcription export complex"/>
    <property type="evidence" value="ECO:0007669"/>
    <property type="project" value="InterPro"/>
</dbReference>
<dbReference type="GO" id="GO:0006397">
    <property type="term" value="P:mRNA processing"/>
    <property type="evidence" value="ECO:0007669"/>
    <property type="project" value="InterPro"/>
</dbReference>
<evidence type="ECO:0000256" key="4">
    <source>
        <dbReference type="ARBA" id="ARBA00023242"/>
    </source>
</evidence>
<protein>
    <recommendedName>
        <fullName evidence="7">THO complex subunit 7</fullName>
    </recommendedName>
</protein>
<evidence type="ECO:0000256" key="2">
    <source>
        <dbReference type="ARBA" id="ARBA00006482"/>
    </source>
</evidence>
<keyword evidence="3 5" id="KW-0175">Coiled coil</keyword>
<gene>
    <name evidence="6" type="ORF">g.7203</name>
</gene>
<evidence type="ECO:0008006" key="7">
    <source>
        <dbReference type="Google" id="ProtNLM"/>
    </source>
</evidence>
<reference evidence="6" key="1">
    <citation type="submission" date="2015-11" db="EMBL/GenBank/DDBJ databases">
        <title>De novo transcriptome assembly of four potential Pierce s Disease insect vectors from Arizona vineyards.</title>
        <authorList>
            <person name="Tassone E.E."/>
        </authorList>
    </citation>
    <scope>NUCLEOTIDE SEQUENCE</scope>
</reference>
<evidence type="ECO:0000256" key="1">
    <source>
        <dbReference type="ARBA" id="ARBA00004123"/>
    </source>
</evidence>
<dbReference type="EMBL" id="GECZ01013411">
    <property type="protein sequence ID" value="JAS56358.1"/>
    <property type="molecule type" value="Transcribed_RNA"/>
</dbReference>
<proteinExistence type="inferred from homology"/>
<feature type="non-terminal residue" evidence="6">
    <location>
        <position position="1"/>
    </location>
</feature>
<feature type="coiled-coil region" evidence="5">
    <location>
        <begin position="111"/>
        <end position="138"/>
    </location>
</feature>
<evidence type="ECO:0000313" key="6">
    <source>
        <dbReference type="EMBL" id="JAS56358.1"/>
    </source>
</evidence>
<sequence>VPKSSNYDSNENDDDSELTASVMRLTQENIQPTPTATIQDVIRRRLLIDGDGTGDDRRLNMLLKTFIKWSNTNDSPSDSVVMQERMFSQLTQCEYAFTKSRMVAKMSSAELQNYENLSKQISLEIEKSKQDIEGTKEEFQHAKTIRKNRVEYGVLANIINEQPDRKQTDEKLTQLKKELQSLEEQSNQLDSKLELRRKQFHVLIASIHQLQALLETGEKSADDSLDVFDDEDIDILTRKAEPDQMDVS</sequence>
<evidence type="ECO:0000256" key="5">
    <source>
        <dbReference type="SAM" id="Coils"/>
    </source>
</evidence>
<comment type="subcellular location">
    <subcellularLocation>
        <location evidence="1">Nucleus</location>
    </subcellularLocation>
</comment>
<dbReference type="PANTHER" id="PTHR23405">
    <property type="entry name" value="MAINTENANCE OF KILLER 16 MAK16 PROTEIN-RELATED"/>
    <property type="match status" value="1"/>
</dbReference>
<dbReference type="InterPro" id="IPR008501">
    <property type="entry name" value="THOC7/Mft1"/>
</dbReference>
<accession>A0A1B6G1P2</accession>
<dbReference type="AlphaFoldDB" id="A0A1B6G1P2"/>
<name>A0A1B6G1P2_9HEMI</name>
<dbReference type="Pfam" id="PF05615">
    <property type="entry name" value="THOC7"/>
    <property type="match status" value="1"/>
</dbReference>
<dbReference type="PANTHER" id="PTHR23405:SF5">
    <property type="entry name" value="THO COMPLEX SUBUNIT 7 HOMOLOG"/>
    <property type="match status" value="1"/>
</dbReference>
<organism evidence="6">
    <name type="scientific">Cuerna arida</name>
    <dbReference type="NCBI Taxonomy" id="1464854"/>
    <lineage>
        <taxon>Eukaryota</taxon>
        <taxon>Metazoa</taxon>
        <taxon>Ecdysozoa</taxon>
        <taxon>Arthropoda</taxon>
        <taxon>Hexapoda</taxon>
        <taxon>Insecta</taxon>
        <taxon>Pterygota</taxon>
        <taxon>Neoptera</taxon>
        <taxon>Paraneoptera</taxon>
        <taxon>Hemiptera</taxon>
        <taxon>Auchenorrhyncha</taxon>
        <taxon>Membracoidea</taxon>
        <taxon>Cicadellidae</taxon>
        <taxon>Cicadellinae</taxon>
        <taxon>Proconiini</taxon>
        <taxon>Cuerna</taxon>
    </lineage>
</organism>
<comment type="similarity">
    <text evidence="2">Belongs to the THOC7 family.</text>
</comment>
<feature type="coiled-coil region" evidence="5">
    <location>
        <begin position="165"/>
        <end position="199"/>
    </location>
</feature>
<dbReference type="GO" id="GO:0006406">
    <property type="term" value="P:mRNA export from nucleus"/>
    <property type="evidence" value="ECO:0007669"/>
    <property type="project" value="TreeGrafter"/>
</dbReference>
<evidence type="ECO:0000256" key="3">
    <source>
        <dbReference type="ARBA" id="ARBA00023054"/>
    </source>
</evidence>
<keyword evidence="4" id="KW-0539">Nucleus</keyword>